<accession>Q3APM0</accession>
<dbReference type="GO" id="GO:0005694">
    <property type="term" value="C:chromosome"/>
    <property type="evidence" value="ECO:0007669"/>
    <property type="project" value="TreeGrafter"/>
</dbReference>
<reference evidence="5" key="1">
    <citation type="submission" date="2005-08" db="EMBL/GenBank/DDBJ databases">
        <title>Complete sequence of Chlorobium chlorochromatii CaD3.</title>
        <authorList>
            <person name="Copeland A."/>
            <person name="Lucas S."/>
            <person name="Lapidus A."/>
            <person name="Barry K."/>
            <person name="Detter J.C."/>
            <person name="Glavina T."/>
            <person name="Hammon N."/>
            <person name="Israni S."/>
            <person name="Pitluck S."/>
            <person name="Bryant D."/>
            <person name="Schmutz J."/>
            <person name="Larimer F."/>
            <person name="Land M."/>
            <person name="Kyrpides N."/>
            <person name="Ivanova N."/>
            <person name="Richardson P."/>
        </authorList>
    </citation>
    <scope>NUCLEOTIDE SEQUENCE [LARGE SCALE GENOMIC DNA]</scope>
    <source>
        <strain evidence="5">CaD3</strain>
    </source>
</reference>
<dbReference type="GO" id="GO:0007059">
    <property type="term" value="P:chromosome segregation"/>
    <property type="evidence" value="ECO:0007669"/>
    <property type="project" value="UniProtKB-KW"/>
</dbReference>
<dbReference type="InterPro" id="IPR036086">
    <property type="entry name" value="ParB/Sulfiredoxin_sf"/>
</dbReference>
<dbReference type="Gene3D" id="1.10.10.2830">
    <property type="match status" value="1"/>
</dbReference>
<dbReference type="InterPro" id="IPR004437">
    <property type="entry name" value="ParB/RepB/Spo0J"/>
</dbReference>
<dbReference type="Pfam" id="PF02195">
    <property type="entry name" value="ParB_N"/>
    <property type="match status" value="1"/>
</dbReference>
<dbReference type="InterPro" id="IPR041468">
    <property type="entry name" value="HTH_ParB/Spo0J"/>
</dbReference>
<dbReference type="PANTHER" id="PTHR33375:SF1">
    <property type="entry name" value="CHROMOSOME-PARTITIONING PROTEIN PARB-RELATED"/>
    <property type="match status" value="1"/>
</dbReference>
<name>Q3APM0_CHLCH</name>
<gene>
    <name evidence="5" type="ordered locus">Cag_1804</name>
</gene>
<dbReference type="InterPro" id="IPR050336">
    <property type="entry name" value="Chromosome_partition/occlusion"/>
</dbReference>
<dbReference type="SMART" id="SM00470">
    <property type="entry name" value="ParB"/>
    <property type="match status" value="1"/>
</dbReference>
<dbReference type="AlphaFoldDB" id="Q3APM0"/>
<protein>
    <submittedName>
        <fullName evidence="5">Chromosome segregation DNA-binding protein</fullName>
    </submittedName>
</protein>
<dbReference type="CDD" id="cd16393">
    <property type="entry name" value="SPO0J_N"/>
    <property type="match status" value="1"/>
</dbReference>
<dbReference type="Pfam" id="PF17762">
    <property type="entry name" value="HTH_ParB"/>
    <property type="match status" value="1"/>
</dbReference>
<dbReference type="eggNOG" id="COG1475">
    <property type="taxonomic scope" value="Bacteria"/>
</dbReference>
<keyword evidence="3 5" id="KW-0238">DNA-binding</keyword>
<comment type="similarity">
    <text evidence="1">Belongs to the ParB family.</text>
</comment>
<evidence type="ECO:0000256" key="1">
    <source>
        <dbReference type="ARBA" id="ARBA00006295"/>
    </source>
</evidence>
<evidence type="ECO:0000256" key="3">
    <source>
        <dbReference type="ARBA" id="ARBA00023125"/>
    </source>
</evidence>
<dbReference type="SUPFAM" id="SSF110849">
    <property type="entry name" value="ParB/Sulfiredoxin"/>
    <property type="match status" value="1"/>
</dbReference>
<evidence type="ECO:0000259" key="4">
    <source>
        <dbReference type="SMART" id="SM00470"/>
    </source>
</evidence>
<sequence length="303" mass="34214">MGEMQKKGLGRGLKALIPDELMPDEQVVVQPPETSPSEPATVGSICSLPVEKIHANPFQPRKEFDATALEELKNSIIENGVIQPITVWRNGDIYQLVSGERRLRAVTLAGFKFIPAYLIEAPEDSAQIEMALIENIQREDLNAIEVALALKSLTTRCNLSHEEVARKVGKNRSTISNLLRLLKLPLSIQESIRNHDISSGHARALINLPTEQQQLKVWKQILSQQLSVRQTEALVNRLANEQEQSTQPPRERATRLAALEAYLRDNLATKVKIVEKKDGKGEIHIQYFSHDDLERLLEFMRRD</sequence>
<organism evidence="5">
    <name type="scientific">Chlorobium chlorochromatii (strain CaD3)</name>
    <dbReference type="NCBI Taxonomy" id="340177"/>
    <lineage>
        <taxon>Bacteria</taxon>
        <taxon>Pseudomonadati</taxon>
        <taxon>Chlorobiota</taxon>
        <taxon>Chlorobiia</taxon>
        <taxon>Chlorobiales</taxon>
        <taxon>Chlorobiaceae</taxon>
        <taxon>Chlorobium/Pelodictyon group</taxon>
        <taxon>Chlorobium</taxon>
    </lineage>
</organism>
<dbReference type="FunFam" id="1.10.10.2830:FF:000001">
    <property type="entry name" value="Chromosome partitioning protein ParB"/>
    <property type="match status" value="1"/>
</dbReference>
<evidence type="ECO:0000256" key="2">
    <source>
        <dbReference type="ARBA" id="ARBA00022829"/>
    </source>
</evidence>
<evidence type="ECO:0000313" key="5">
    <source>
        <dbReference type="EMBL" id="ABB29055.1"/>
    </source>
</evidence>
<keyword evidence="2" id="KW-0159">Chromosome partition</keyword>
<dbReference type="STRING" id="340177.Cag_1804"/>
<dbReference type="GO" id="GO:0003677">
    <property type="term" value="F:DNA binding"/>
    <property type="evidence" value="ECO:0007669"/>
    <property type="project" value="UniProtKB-KW"/>
</dbReference>
<dbReference type="KEGG" id="cch:Cag_1804"/>
<dbReference type="HOGENOM" id="CLU_023853_0_0_10"/>
<dbReference type="InterPro" id="IPR057240">
    <property type="entry name" value="ParB_dimer_C"/>
</dbReference>
<dbReference type="FunFam" id="3.90.1530.30:FF:000001">
    <property type="entry name" value="Chromosome partitioning protein ParB"/>
    <property type="match status" value="1"/>
</dbReference>
<dbReference type="Gene3D" id="3.90.1530.30">
    <property type="match status" value="1"/>
</dbReference>
<dbReference type="SUPFAM" id="SSF109709">
    <property type="entry name" value="KorB DNA-binding domain-like"/>
    <property type="match status" value="1"/>
</dbReference>
<dbReference type="NCBIfam" id="TIGR00180">
    <property type="entry name" value="parB_part"/>
    <property type="match status" value="1"/>
</dbReference>
<feature type="domain" description="ParB-like N-terminal" evidence="4">
    <location>
        <begin position="46"/>
        <end position="136"/>
    </location>
</feature>
<proteinExistence type="inferred from homology"/>
<dbReference type="PANTHER" id="PTHR33375">
    <property type="entry name" value="CHROMOSOME-PARTITIONING PROTEIN PARB-RELATED"/>
    <property type="match status" value="1"/>
</dbReference>
<dbReference type="EMBL" id="CP000108">
    <property type="protein sequence ID" value="ABB29055.1"/>
    <property type="molecule type" value="Genomic_DNA"/>
</dbReference>
<dbReference type="InterPro" id="IPR003115">
    <property type="entry name" value="ParB_N"/>
</dbReference>
<dbReference type="Pfam" id="PF23552">
    <property type="entry name" value="ParB_C"/>
    <property type="match status" value="1"/>
</dbReference>